<evidence type="ECO:0000256" key="8">
    <source>
        <dbReference type="ARBA" id="ARBA00023012"/>
    </source>
</evidence>
<dbReference type="InterPro" id="IPR000014">
    <property type="entry name" value="PAS"/>
</dbReference>
<dbReference type="SUPFAM" id="SSF47384">
    <property type="entry name" value="Homodimeric domain of signal transducing histidine kinase"/>
    <property type="match status" value="1"/>
</dbReference>
<dbReference type="InterPro" id="IPR005467">
    <property type="entry name" value="His_kinase_dom"/>
</dbReference>
<evidence type="ECO:0000313" key="11">
    <source>
        <dbReference type="Proteomes" id="UP000737402"/>
    </source>
</evidence>
<dbReference type="EMBL" id="JAFBED010000008">
    <property type="protein sequence ID" value="MBM7621519.1"/>
    <property type="molecule type" value="Genomic_DNA"/>
</dbReference>
<dbReference type="SMART" id="SM00388">
    <property type="entry name" value="HisKA"/>
    <property type="match status" value="1"/>
</dbReference>
<comment type="caution">
    <text evidence="10">The sequence shown here is derived from an EMBL/GenBank/DDBJ whole genome shotgun (WGS) entry which is preliminary data.</text>
</comment>
<dbReference type="SUPFAM" id="SSF55785">
    <property type="entry name" value="PYP-like sensor domain (PAS domain)"/>
    <property type="match status" value="2"/>
</dbReference>
<reference evidence="10 11" key="1">
    <citation type="submission" date="2021-01" db="EMBL/GenBank/DDBJ databases">
        <title>Genomic Encyclopedia of Type Strains, Phase IV (KMG-IV): sequencing the most valuable type-strain genomes for metagenomic binning, comparative biology and taxonomic classification.</title>
        <authorList>
            <person name="Goeker M."/>
        </authorList>
    </citation>
    <scope>NUCLEOTIDE SEQUENCE [LARGE SCALE GENOMIC DNA]</scope>
    <source>
        <strain evidence="10 11">DSM 25879</strain>
    </source>
</reference>
<dbReference type="Pfam" id="PF00989">
    <property type="entry name" value="PAS"/>
    <property type="match status" value="1"/>
</dbReference>
<keyword evidence="4 10" id="KW-0808">Transferase</keyword>
<dbReference type="SMART" id="SM00091">
    <property type="entry name" value="PAS"/>
    <property type="match status" value="2"/>
</dbReference>
<name>A0ABS2P3S2_9BACI</name>
<comment type="catalytic activity">
    <reaction evidence="1">
        <text>ATP + protein L-histidine = ADP + protein N-phospho-L-histidine.</text>
        <dbReference type="EC" id="2.7.13.3"/>
    </reaction>
</comment>
<dbReference type="EC" id="2.7.13.3" evidence="2"/>
<dbReference type="CDD" id="cd00082">
    <property type="entry name" value="HisKA"/>
    <property type="match status" value="1"/>
</dbReference>
<dbReference type="SUPFAM" id="SSF55874">
    <property type="entry name" value="ATPase domain of HSP90 chaperone/DNA topoisomerase II/histidine kinase"/>
    <property type="match status" value="1"/>
</dbReference>
<evidence type="ECO:0000256" key="2">
    <source>
        <dbReference type="ARBA" id="ARBA00012438"/>
    </source>
</evidence>
<evidence type="ECO:0000256" key="7">
    <source>
        <dbReference type="ARBA" id="ARBA00022840"/>
    </source>
</evidence>
<dbReference type="SMART" id="SM00387">
    <property type="entry name" value="HATPase_c"/>
    <property type="match status" value="1"/>
</dbReference>
<dbReference type="Proteomes" id="UP000737402">
    <property type="component" value="Unassembled WGS sequence"/>
</dbReference>
<organism evidence="10 11">
    <name type="scientific">Sutcliffiella tianshenii</name>
    <dbReference type="NCBI Taxonomy" id="1463404"/>
    <lineage>
        <taxon>Bacteria</taxon>
        <taxon>Bacillati</taxon>
        <taxon>Bacillota</taxon>
        <taxon>Bacilli</taxon>
        <taxon>Bacillales</taxon>
        <taxon>Bacillaceae</taxon>
        <taxon>Sutcliffiella</taxon>
    </lineage>
</organism>
<dbReference type="InterPro" id="IPR035965">
    <property type="entry name" value="PAS-like_dom_sf"/>
</dbReference>
<accession>A0ABS2P3S2</accession>
<dbReference type="CDD" id="cd00130">
    <property type="entry name" value="PAS"/>
    <property type="match status" value="2"/>
</dbReference>
<protein>
    <recommendedName>
        <fullName evidence="2">histidine kinase</fullName>
        <ecNumber evidence="2">2.7.13.3</ecNumber>
    </recommendedName>
</protein>
<dbReference type="InterPro" id="IPR036890">
    <property type="entry name" value="HATPase_C_sf"/>
</dbReference>
<dbReference type="Pfam" id="PF00512">
    <property type="entry name" value="HisKA"/>
    <property type="match status" value="1"/>
</dbReference>
<dbReference type="InterPro" id="IPR004358">
    <property type="entry name" value="Sig_transdc_His_kin-like_C"/>
</dbReference>
<evidence type="ECO:0000256" key="5">
    <source>
        <dbReference type="ARBA" id="ARBA00022741"/>
    </source>
</evidence>
<dbReference type="GO" id="GO:0004673">
    <property type="term" value="F:protein histidine kinase activity"/>
    <property type="evidence" value="ECO:0007669"/>
    <property type="project" value="UniProtKB-EC"/>
</dbReference>
<dbReference type="InterPro" id="IPR003661">
    <property type="entry name" value="HisK_dim/P_dom"/>
</dbReference>
<dbReference type="InterPro" id="IPR013767">
    <property type="entry name" value="PAS_fold"/>
</dbReference>
<keyword evidence="8" id="KW-0902">Two-component regulatory system</keyword>
<keyword evidence="5" id="KW-0547">Nucleotide-binding</keyword>
<dbReference type="Gene3D" id="1.10.287.130">
    <property type="match status" value="1"/>
</dbReference>
<keyword evidence="6 10" id="KW-0418">Kinase</keyword>
<dbReference type="PROSITE" id="PS50109">
    <property type="entry name" value="HIS_KIN"/>
    <property type="match status" value="1"/>
</dbReference>
<dbReference type="Gene3D" id="3.30.450.20">
    <property type="entry name" value="PAS domain"/>
    <property type="match status" value="2"/>
</dbReference>
<keyword evidence="3" id="KW-0597">Phosphoprotein</keyword>
<evidence type="ECO:0000259" key="9">
    <source>
        <dbReference type="PROSITE" id="PS50109"/>
    </source>
</evidence>
<evidence type="ECO:0000256" key="6">
    <source>
        <dbReference type="ARBA" id="ARBA00022777"/>
    </source>
</evidence>
<sequence>MEAILSEIQDPAQQFEKEIVLKLSQTMDIGNKSPQQSNFILKTETEENGQVNKINEIKELTDKEEGYSAFDLIEHLPNGLFLTVDGVIKYVNETGTRMLGACQKSQLLDTSVYDYIEETFHDIVKQRIRSVQQGFRVGLMEQRWYRLDGRMIEVEIISNQTMYKGQPASFVMLMDISHRKNFHKILQNSRERFRMLVQNSIDTIGVICEEKWTFINESGVKMLEVDNYGELIGKSVYQNIGKQDFQYIWKTIHAQSKGEKLPTFEQEWTTMKGHKLYTEVIGIPTTYLGKNAMQVIIRDITERKQAEAVMLQSEKLSVAGQLAAGIAHEIRNPLTAIKGFFKLLEREMDQKKEYFHIIESELSRIELILSELLLLAKPHKVRIQKVSLDTLLKDVTTLLETQAIMNNVWFEMKLDAKDPYIQCDDNQVKQVFINLIKNGIEAMSGGGNIFIETEDEGAEVIIRIRDEGPGIAEEIIARLGEPFFTTKTTGTGLGLMITFNIIKNHHGTVSVKSEVGQGSTFEVRFQKVGR</sequence>
<dbReference type="Gene3D" id="3.30.565.10">
    <property type="entry name" value="Histidine kinase-like ATPase, C-terminal domain"/>
    <property type="match status" value="1"/>
</dbReference>
<evidence type="ECO:0000256" key="4">
    <source>
        <dbReference type="ARBA" id="ARBA00022679"/>
    </source>
</evidence>
<dbReference type="PRINTS" id="PR00344">
    <property type="entry name" value="BCTRLSENSOR"/>
</dbReference>
<dbReference type="PANTHER" id="PTHR43065">
    <property type="entry name" value="SENSOR HISTIDINE KINASE"/>
    <property type="match status" value="1"/>
</dbReference>
<evidence type="ECO:0000256" key="1">
    <source>
        <dbReference type="ARBA" id="ARBA00000085"/>
    </source>
</evidence>
<dbReference type="NCBIfam" id="TIGR00229">
    <property type="entry name" value="sensory_box"/>
    <property type="match status" value="2"/>
</dbReference>
<proteinExistence type="predicted"/>
<evidence type="ECO:0000313" key="10">
    <source>
        <dbReference type="EMBL" id="MBM7621519.1"/>
    </source>
</evidence>
<feature type="domain" description="Histidine kinase" evidence="9">
    <location>
        <begin position="325"/>
        <end position="529"/>
    </location>
</feature>
<dbReference type="InterPro" id="IPR036097">
    <property type="entry name" value="HisK_dim/P_sf"/>
</dbReference>
<dbReference type="InterPro" id="IPR003594">
    <property type="entry name" value="HATPase_dom"/>
</dbReference>
<dbReference type="Pfam" id="PF02518">
    <property type="entry name" value="HATPase_c"/>
    <property type="match status" value="1"/>
</dbReference>
<evidence type="ECO:0000256" key="3">
    <source>
        <dbReference type="ARBA" id="ARBA00022553"/>
    </source>
</evidence>
<gene>
    <name evidence="10" type="ORF">JOC95_003408</name>
</gene>
<dbReference type="Pfam" id="PF13426">
    <property type="entry name" value="PAS_9"/>
    <property type="match status" value="1"/>
</dbReference>
<dbReference type="PANTHER" id="PTHR43065:SF34">
    <property type="entry name" value="SPORULATION KINASE A"/>
    <property type="match status" value="1"/>
</dbReference>
<keyword evidence="7" id="KW-0067">ATP-binding</keyword>
<keyword evidence="11" id="KW-1185">Reference proteome</keyword>
<dbReference type="CDD" id="cd00075">
    <property type="entry name" value="HATPase"/>
    <property type="match status" value="1"/>
</dbReference>